<dbReference type="Pfam" id="PF02793">
    <property type="entry name" value="HRM"/>
    <property type="match status" value="1"/>
</dbReference>
<dbReference type="FunFam" id="4.10.1240.10:FF:000011">
    <property type="entry name" value="Calcitonin gene-related peptide type 1 receptor"/>
    <property type="match status" value="1"/>
</dbReference>
<dbReference type="SMART" id="SM00008">
    <property type="entry name" value="HormR"/>
    <property type="match status" value="1"/>
</dbReference>
<accession>A0A3B3U395</accession>
<evidence type="ECO:0000313" key="5">
    <source>
        <dbReference type="Proteomes" id="UP000261500"/>
    </source>
</evidence>
<dbReference type="GO" id="GO:0005886">
    <property type="term" value="C:plasma membrane"/>
    <property type="evidence" value="ECO:0007669"/>
    <property type="project" value="TreeGrafter"/>
</dbReference>
<reference evidence="4" key="1">
    <citation type="submission" date="2025-08" db="UniProtKB">
        <authorList>
            <consortium name="Ensembl"/>
        </authorList>
    </citation>
    <scope>IDENTIFICATION</scope>
</reference>
<name>A0A3B3U395_9TELE</name>
<dbReference type="Ensembl" id="ENSPLAT00000005102.1">
    <property type="protein sequence ID" value="ENSPLAP00000007114.1"/>
    <property type="gene ID" value="ENSPLAG00000009399.1"/>
</dbReference>
<dbReference type="GO" id="GO:0030424">
    <property type="term" value="C:axon"/>
    <property type="evidence" value="ECO:0007669"/>
    <property type="project" value="TreeGrafter"/>
</dbReference>
<dbReference type="PROSITE" id="PS50227">
    <property type="entry name" value="G_PROTEIN_RECEP_F2_3"/>
    <property type="match status" value="1"/>
</dbReference>
<dbReference type="Proteomes" id="UP000261500">
    <property type="component" value="Unplaced"/>
</dbReference>
<dbReference type="GO" id="GO:0004948">
    <property type="term" value="F:calcitonin receptor activity"/>
    <property type="evidence" value="ECO:0007669"/>
    <property type="project" value="InterPro"/>
</dbReference>
<dbReference type="GeneTree" id="ENSGT00940000155380"/>
<dbReference type="GO" id="GO:0007204">
    <property type="term" value="P:positive regulation of cytosolic calcium ion concentration"/>
    <property type="evidence" value="ECO:0007669"/>
    <property type="project" value="TreeGrafter"/>
</dbReference>
<dbReference type="STRING" id="48699.ENSPLAP00000007114"/>
<sequence length="213" mass="24969">MTKCKLQLSQFFNFIFINSSLWPISSQVKSSFSRNTEVDLTSEATESPEVQQKNREIVRKKILDNQYKCFEKINRDPPYNKSGLYCSRNWDGWLCWEDTPAGTYTSQNCPNYFDDFDPTEKATKYCGEDGQWFRHPDTNRTWSNYTLCNENTKAKLKVIYEISLFYIYFGLHPVLHGYCGPRFIHSLPAYLSGHLLLLQVIDAIRYCVPILHI</sequence>
<dbReference type="InterPro" id="IPR017983">
    <property type="entry name" value="GPCR_2_secretin-like_CS"/>
</dbReference>
<protein>
    <recommendedName>
        <fullName evidence="3">G-protein coupled receptors family 2 profile 1 domain-containing protein</fullName>
    </recommendedName>
</protein>
<dbReference type="InterPro" id="IPR001879">
    <property type="entry name" value="GPCR_2_extracellular_dom"/>
</dbReference>
<dbReference type="AlphaFoldDB" id="A0A3B3U395"/>
<dbReference type="InterPro" id="IPR050332">
    <property type="entry name" value="GPCR_2"/>
</dbReference>
<dbReference type="SUPFAM" id="SSF111418">
    <property type="entry name" value="Hormone receptor domain"/>
    <property type="match status" value="1"/>
</dbReference>
<dbReference type="PANTHER" id="PTHR45620:SF8">
    <property type="entry name" value="CALCITONIN RECEPTOR"/>
    <property type="match status" value="1"/>
</dbReference>
<proteinExistence type="predicted"/>
<evidence type="ECO:0000259" key="3">
    <source>
        <dbReference type="PROSITE" id="PS50227"/>
    </source>
</evidence>
<keyword evidence="5" id="KW-1185">Reference proteome</keyword>
<dbReference type="PANTHER" id="PTHR45620">
    <property type="entry name" value="PDF RECEPTOR-LIKE PROTEIN-RELATED"/>
    <property type="match status" value="1"/>
</dbReference>
<feature type="domain" description="G-protein coupled receptors family 2 profile 1" evidence="3">
    <location>
        <begin position="68"/>
        <end position="152"/>
    </location>
</feature>
<evidence type="ECO:0000313" key="4">
    <source>
        <dbReference type="Ensembl" id="ENSPLAP00000007114.1"/>
    </source>
</evidence>
<dbReference type="PRINTS" id="PR01350">
    <property type="entry name" value="CTRFAMILY"/>
</dbReference>
<dbReference type="Gene3D" id="4.10.1240.10">
    <property type="entry name" value="GPCR, family 2, extracellular hormone receptor domain"/>
    <property type="match status" value="1"/>
</dbReference>
<dbReference type="InterPro" id="IPR036445">
    <property type="entry name" value="GPCR_2_extracell_dom_sf"/>
</dbReference>
<keyword evidence="1" id="KW-0732">Signal</keyword>
<dbReference type="PROSITE" id="PS00649">
    <property type="entry name" value="G_PROTEIN_RECEP_F2_1"/>
    <property type="match status" value="1"/>
</dbReference>
<dbReference type="InterPro" id="IPR003287">
    <property type="entry name" value="GPCR_2_calcitonin_rcpt_fam"/>
</dbReference>
<reference evidence="4" key="2">
    <citation type="submission" date="2025-09" db="UniProtKB">
        <authorList>
            <consortium name="Ensembl"/>
        </authorList>
    </citation>
    <scope>IDENTIFICATION</scope>
</reference>
<organism evidence="4 5">
    <name type="scientific">Poecilia latipinna</name>
    <name type="common">sailfin molly</name>
    <dbReference type="NCBI Taxonomy" id="48699"/>
    <lineage>
        <taxon>Eukaryota</taxon>
        <taxon>Metazoa</taxon>
        <taxon>Chordata</taxon>
        <taxon>Craniata</taxon>
        <taxon>Vertebrata</taxon>
        <taxon>Euteleostomi</taxon>
        <taxon>Actinopterygii</taxon>
        <taxon>Neopterygii</taxon>
        <taxon>Teleostei</taxon>
        <taxon>Neoteleostei</taxon>
        <taxon>Acanthomorphata</taxon>
        <taxon>Ovalentaria</taxon>
        <taxon>Atherinomorphae</taxon>
        <taxon>Cyprinodontiformes</taxon>
        <taxon>Poeciliidae</taxon>
        <taxon>Poeciliinae</taxon>
        <taxon>Poecilia</taxon>
    </lineage>
</organism>
<dbReference type="GO" id="GO:0007189">
    <property type="term" value="P:adenylate cyclase-activating G protein-coupled receptor signaling pathway"/>
    <property type="evidence" value="ECO:0007669"/>
    <property type="project" value="TreeGrafter"/>
</dbReference>
<keyword evidence="2" id="KW-1015">Disulfide bond</keyword>
<evidence type="ECO:0000256" key="2">
    <source>
        <dbReference type="ARBA" id="ARBA00023157"/>
    </source>
</evidence>
<evidence type="ECO:0000256" key="1">
    <source>
        <dbReference type="ARBA" id="ARBA00022729"/>
    </source>
</evidence>